<accession>A0A1H0P516</accession>
<dbReference type="RefSeq" id="WP_093732886.1">
    <property type="nucleotide sequence ID" value="NZ_CAXBMM010000002.1"/>
</dbReference>
<proteinExistence type="predicted"/>
<evidence type="ECO:0000313" key="2">
    <source>
        <dbReference type="EMBL" id="SDO99818.1"/>
    </source>
</evidence>
<dbReference type="OrthoDB" id="9791432at2"/>
<evidence type="ECO:0000313" key="4">
    <source>
        <dbReference type="Proteomes" id="UP000885704"/>
    </source>
</evidence>
<evidence type="ECO:0000313" key="1">
    <source>
        <dbReference type="EMBL" id="HDZ52387.1"/>
    </source>
</evidence>
<dbReference type="Proteomes" id="UP000198646">
    <property type="component" value="Unassembled WGS sequence"/>
</dbReference>
<reference evidence="1" key="2">
    <citation type="journal article" date="2020" name="mSystems">
        <title>Genome- and Community-Level Interaction Insights into Carbon Utilization and Element Cycling Functions of Hydrothermarchaeota in Hydrothermal Sediment.</title>
        <authorList>
            <person name="Zhou Z."/>
            <person name="Liu Y."/>
            <person name="Xu W."/>
            <person name="Pan J."/>
            <person name="Luo Z.H."/>
            <person name="Li M."/>
        </authorList>
    </citation>
    <scope>NUCLEOTIDE SEQUENCE [LARGE SCALE GENOMIC DNA]</scope>
    <source>
        <strain evidence="1">HyVt-323</strain>
    </source>
</reference>
<dbReference type="AlphaFoldDB" id="A0A1H0P516"/>
<dbReference type="EMBL" id="FNJD01000008">
    <property type="protein sequence ID" value="SDO99818.1"/>
    <property type="molecule type" value="Genomic_DNA"/>
</dbReference>
<keyword evidence="2" id="KW-0969">Cilium</keyword>
<gene>
    <name evidence="1" type="ORF">ENH63_11560</name>
    <name evidence="2" type="ORF">SAMN04488512_10848</name>
</gene>
<comment type="caution">
    <text evidence="1">The sequence shown here is derived from an EMBL/GenBank/DDBJ whole genome shotgun (WGS) entry which is preliminary data.</text>
</comment>
<dbReference type="Proteomes" id="UP000885704">
    <property type="component" value="Unassembled WGS sequence"/>
</dbReference>
<sequence>MFGSGMFNGKIIIGGLALTLCAKAALSFPELPMFKDSPLPAQPMVVLAAETKEETELQPVQDAPPLVANLPDLSNGCEAPEDVLISLTKERELVRLQQVELENQRAEFALARERLNIEKASLTELKTSIESLLGRVDAAQTDDLDRLIQLYTNMKPTDAARIMDDLDIETTIMILGTMKPRTAAPILAKIPAVRARAVSKIILERSQLPADQDLTGIKLR</sequence>
<keyword evidence="2" id="KW-0966">Cell projection</keyword>
<organism evidence="1 4">
    <name type="scientific">Sulfitobacter litoralis</name>
    <dbReference type="NCBI Taxonomy" id="335975"/>
    <lineage>
        <taxon>Bacteria</taxon>
        <taxon>Pseudomonadati</taxon>
        <taxon>Pseudomonadota</taxon>
        <taxon>Alphaproteobacteria</taxon>
        <taxon>Rhodobacterales</taxon>
        <taxon>Roseobacteraceae</taxon>
        <taxon>Sulfitobacter</taxon>
    </lineage>
</organism>
<evidence type="ECO:0000313" key="3">
    <source>
        <dbReference type="Proteomes" id="UP000198646"/>
    </source>
</evidence>
<name>A0A1H0P516_9RHOB</name>
<dbReference type="SUPFAM" id="SSF158791">
    <property type="entry name" value="MgtE N-terminal domain-like"/>
    <property type="match status" value="1"/>
</dbReference>
<protein>
    <submittedName>
        <fullName evidence="2">Flagellar motility protein MotE, a chaperone for MotC folding</fullName>
    </submittedName>
</protein>
<keyword evidence="2" id="KW-0282">Flagellum</keyword>
<dbReference type="EMBL" id="DRFN01000029">
    <property type="protein sequence ID" value="HDZ52387.1"/>
    <property type="molecule type" value="Genomic_DNA"/>
</dbReference>
<keyword evidence="3" id="KW-1185">Reference proteome</keyword>
<reference evidence="2 3" key="1">
    <citation type="submission" date="2016-10" db="EMBL/GenBank/DDBJ databases">
        <authorList>
            <person name="Varghese N."/>
            <person name="Submissions S."/>
        </authorList>
    </citation>
    <scope>NUCLEOTIDE SEQUENCE [LARGE SCALE GENOMIC DNA]</scope>
    <source>
        <strain evidence="2 3">DSM 17584</strain>
    </source>
</reference>
<dbReference type="STRING" id="335975.SAMN04488512_10848"/>